<sequence length="112" mass="12155">MKRFLTAAQAALVLLATAAGTSSLSAQDESPDTAAMTGAYYMRDSLVPRADDLALIMRKPALYVASFNDDMATVAYSLENGRLVYRVVEGEIDDAARAQIDRALVRLQRKLA</sequence>
<evidence type="ECO:0000313" key="2">
    <source>
        <dbReference type="EMBL" id="MFC0205928.1"/>
    </source>
</evidence>
<name>A0ABV6CZW6_9SPHN</name>
<evidence type="ECO:0000313" key="3">
    <source>
        <dbReference type="Proteomes" id="UP001589798"/>
    </source>
</evidence>
<dbReference type="RefSeq" id="WP_379488660.1">
    <property type="nucleotide sequence ID" value="NZ_JBHLWK010000021.1"/>
</dbReference>
<feature type="signal peptide" evidence="1">
    <location>
        <begin position="1"/>
        <end position="26"/>
    </location>
</feature>
<proteinExistence type="predicted"/>
<gene>
    <name evidence="2" type="ORF">ACFFJC_16810</name>
</gene>
<reference evidence="2 3" key="1">
    <citation type="submission" date="2024-09" db="EMBL/GenBank/DDBJ databases">
        <authorList>
            <person name="Sun Q."/>
            <person name="Mori K."/>
        </authorList>
    </citation>
    <scope>NUCLEOTIDE SEQUENCE [LARGE SCALE GENOMIC DNA]</scope>
    <source>
        <strain evidence="2 3">CCM 7706</strain>
    </source>
</reference>
<comment type="caution">
    <text evidence="2">The sequence shown here is derived from an EMBL/GenBank/DDBJ whole genome shotgun (WGS) entry which is preliminary data.</text>
</comment>
<keyword evidence="1" id="KW-0732">Signal</keyword>
<feature type="chain" id="PRO_5045965765" evidence="1">
    <location>
        <begin position="27"/>
        <end position="112"/>
    </location>
</feature>
<evidence type="ECO:0000256" key="1">
    <source>
        <dbReference type="SAM" id="SignalP"/>
    </source>
</evidence>
<dbReference type="Proteomes" id="UP001589798">
    <property type="component" value="Unassembled WGS sequence"/>
</dbReference>
<accession>A0ABV6CZW6</accession>
<protein>
    <submittedName>
        <fullName evidence="2">Uncharacterized protein</fullName>
    </submittedName>
</protein>
<keyword evidence="3" id="KW-1185">Reference proteome</keyword>
<dbReference type="EMBL" id="JBHLWK010000021">
    <property type="protein sequence ID" value="MFC0205928.1"/>
    <property type="molecule type" value="Genomic_DNA"/>
</dbReference>
<organism evidence="2 3">
    <name type="scientific">Novosphingobium soli</name>
    <dbReference type="NCBI Taxonomy" id="574956"/>
    <lineage>
        <taxon>Bacteria</taxon>
        <taxon>Pseudomonadati</taxon>
        <taxon>Pseudomonadota</taxon>
        <taxon>Alphaproteobacteria</taxon>
        <taxon>Sphingomonadales</taxon>
        <taxon>Sphingomonadaceae</taxon>
        <taxon>Novosphingobium</taxon>
    </lineage>
</organism>